<dbReference type="NCBIfam" id="NF040507">
    <property type="entry name" value="LBP_cg2779_fam"/>
    <property type="match status" value="1"/>
</dbReference>
<dbReference type="RefSeq" id="WP_054745028.1">
    <property type="nucleotide sequence ID" value="NZ_AZCV01000001.1"/>
</dbReference>
<name>A0A0R1GW15_9LACO</name>
<keyword evidence="2" id="KW-1185">Reference proteome</keyword>
<dbReference type="EMBL" id="AZCV01000001">
    <property type="protein sequence ID" value="KRK38491.1"/>
    <property type="molecule type" value="Genomic_DNA"/>
</dbReference>
<organism evidence="1 2">
    <name type="scientific">Amylolactobacillus amylotrophicus DSM 20534</name>
    <dbReference type="NCBI Taxonomy" id="1423722"/>
    <lineage>
        <taxon>Bacteria</taxon>
        <taxon>Bacillati</taxon>
        <taxon>Bacillota</taxon>
        <taxon>Bacilli</taxon>
        <taxon>Lactobacillales</taxon>
        <taxon>Lactobacillaceae</taxon>
        <taxon>Amylolactobacillus</taxon>
    </lineage>
</organism>
<dbReference type="AlphaFoldDB" id="A0A0R1GW15"/>
<evidence type="ECO:0000313" key="1">
    <source>
        <dbReference type="EMBL" id="KRK38491.1"/>
    </source>
</evidence>
<dbReference type="Proteomes" id="UP000050909">
    <property type="component" value="Unassembled WGS sequence"/>
</dbReference>
<comment type="caution">
    <text evidence="1">The sequence shown here is derived from an EMBL/GenBank/DDBJ whole genome shotgun (WGS) entry which is preliminary data.</text>
</comment>
<gene>
    <name evidence="1" type="ORF">FC62_GL000177</name>
</gene>
<reference evidence="1 2" key="1">
    <citation type="journal article" date="2015" name="Genome Announc.">
        <title>Expanding the biotechnology potential of lactobacilli through comparative genomics of 213 strains and associated genera.</title>
        <authorList>
            <person name="Sun Z."/>
            <person name="Harris H.M."/>
            <person name="McCann A."/>
            <person name="Guo C."/>
            <person name="Argimon S."/>
            <person name="Zhang W."/>
            <person name="Yang X."/>
            <person name="Jeffery I.B."/>
            <person name="Cooney J.C."/>
            <person name="Kagawa T.F."/>
            <person name="Liu W."/>
            <person name="Song Y."/>
            <person name="Salvetti E."/>
            <person name="Wrobel A."/>
            <person name="Rasinkangas P."/>
            <person name="Parkhill J."/>
            <person name="Rea M.C."/>
            <person name="O'Sullivan O."/>
            <person name="Ritari J."/>
            <person name="Douillard F.P."/>
            <person name="Paul Ross R."/>
            <person name="Yang R."/>
            <person name="Briner A.E."/>
            <person name="Felis G.E."/>
            <person name="de Vos W.M."/>
            <person name="Barrangou R."/>
            <person name="Klaenhammer T.R."/>
            <person name="Caufield P.W."/>
            <person name="Cui Y."/>
            <person name="Zhang H."/>
            <person name="O'Toole P.W."/>
        </authorList>
    </citation>
    <scope>NUCLEOTIDE SEQUENCE [LARGE SCALE GENOMIC DNA]</scope>
    <source>
        <strain evidence="1 2">DSM 20534</strain>
    </source>
</reference>
<accession>A0A0R1GW15</accession>
<protein>
    <submittedName>
        <fullName evidence="1">Uncharacterized protein</fullName>
    </submittedName>
</protein>
<proteinExistence type="predicted"/>
<evidence type="ECO:0000313" key="2">
    <source>
        <dbReference type="Proteomes" id="UP000050909"/>
    </source>
</evidence>
<sequence>MNPDNLSDLIVEYQRKHSMNDAGLAFASHLAVEKIHGMKTGEADASEAEISQLLDFIQRN</sequence>
<dbReference type="PATRIC" id="fig|1423722.3.peg.181"/>
<dbReference type="InterPro" id="IPR059218">
    <property type="entry name" value="LBP_cg2779-like"/>
</dbReference>